<proteinExistence type="inferred from homology"/>
<protein>
    <recommendedName>
        <fullName evidence="3">Solute-binding protein family 5 domain-containing protein</fullName>
    </recommendedName>
</protein>
<sequence>YESEGIQVVKQIWDGLVKYDPETLEVVPAIAESWDISDDNLVYTFKLKKGVKFHSGREVTAEDFIYSWSRVAYKDTASYLAYHLDPIEGYEELQEGTADTFSGMKALDKYTLEVTLRYSYGDFIKTLGHVVFYPVAKEDVEEWGDEYAEHVNGTGAFKFVEWKHDQYIELERNDDYYGNNALLEKVKYMIFADEDTAFLEFKAGNLEYTRIPIGKIQSTLGDPELGDQAIIKPSLAIYYFAMNVQIEPFKDNLALREAVNYAIDRQNIVDVLSEGVPTPATGFVPPGIPGFQEDAMKYTYDVEMAKQKLEEAGYPGGEGLPTIKFGINIGSGHELIAEAMQADLAEIGIDVEIVGMEWGTALEAFKNGEIGFFRLGWLADYPIMDNFLFPLFYSESADNYSGYVNLEVDQMLLDARKIADDEERYTKYREVEKKILEDSAFALVYFYGARRITQSYVKGFYLTSMEDYDLSKVWLEKE</sequence>
<dbReference type="EMBL" id="BART01001884">
    <property type="protein sequence ID" value="GAG73777.1"/>
    <property type="molecule type" value="Genomic_DNA"/>
</dbReference>
<dbReference type="CDD" id="cd08504">
    <property type="entry name" value="PBP2_OppA"/>
    <property type="match status" value="1"/>
</dbReference>
<evidence type="ECO:0000313" key="4">
    <source>
        <dbReference type="EMBL" id="GAG73777.1"/>
    </source>
</evidence>
<feature type="non-terminal residue" evidence="4">
    <location>
        <position position="1"/>
    </location>
</feature>
<dbReference type="GO" id="GO:0043190">
    <property type="term" value="C:ATP-binding cassette (ABC) transporter complex"/>
    <property type="evidence" value="ECO:0007669"/>
    <property type="project" value="InterPro"/>
</dbReference>
<dbReference type="GO" id="GO:1904680">
    <property type="term" value="F:peptide transmembrane transporter activity"/>
    <property type="evidence" value="ECO:0007669"/>
    <property type="project" value="TreeGrafter"/>
</dbReference>
<dbReference type="InterPro" id="IPR039424">
    <property type="entry name" value="SBP_5"/>
</dbReference>
<dbReference type="AlphaFoldDB" id="X1AX46"/>
<dbReference type="PIRSF" id="PIRSF002741">
    <property type="entry name" value="MppA"/>
    <property type="match status" value="1"/>
</dbReference>
<feature type="domain" description="Solute-binding protein family 5" evidence="3">
    <location>
        <begin position="25"/>
        <end position="397"/>
    </location>
</feature>
<evidence type="ECO:0000256" key="2">
    <source>
        <dbReference type="ARBA" id="ARBA00022729"/>
    </source>
</evidence>
<dbReference type="InterPro" id="IPR000914">
    <property type="entry name" value="SBP_5_dom"/>
</dbReference>
<dbReference type="PROSITE" id="PS01040">
    <property type="entry name" value="SBP_BACTERIAL_5"/>
    <property type="match status" value="1"/>
</dbReference>
<dbReference type="InterPro" id="IPR030678">
    <property type="entry name" value="Peptide/Ni-bd"/>
</dbReference>
<comment type="caution">
    <text evidence="4">The sequence shown here is derived from an EMBL/GenBank/DDBJ whole genome shotgun (WGS) entry which is preliminary data.</text>
</comment>
<dbReference type="GO" id="GO:0042597">
    <property type="term" value="C:periplasmic space"/>
    <property type="evidence" value="ECO:0007669"/>
    <property type="project" value="UniProtKB-ARBA"/>
</dbReference>
<comment type="similarity">
    <text evidence="1">Belongs to the bacterial solute-binding protein 5 family.</text>
</comment>
<reference evidence="4" key="1">
    <citation type="journal article" date="2014" name="Front. Microbiol.">
        <title>High frequency of phylogenetically diverse reductive dehalogenase-homologous genes in deep subseafloor sedimentary metagenomes.</title>
        <authorList>
            <person name="Kawai M."/>
            <person name="Futagami T."/>
            <person name="Toyoda A."/>
            <person name="Takaki Y."/>
            <person name="Nishi S."/>
            <person name="Hori S."/>
            <person name="Arai W."/>
            <person name="Tsubouchi T."/>
            <person name="Morono Y."/>
            <person name="Uchiyama I."/>
            <person name="Ito T."/>
            <person name="Fujiyama A."/>
            <person name="Inagaki F."/>
            <person name="Takami H."/>
        </authorList>
    </citation>
    <scope>NUCLEOTIDE SEQUENCE</scope>
    <source>
        <strain evidence="4">Expedition CK06-06</strain>
    </source>
</reference>
<dbReference type="Gene3D" id="3.10.105.10">
    <property type="entry name" value="Dipeptide-binding Protein, Domain 3"/>
    <property type="match status" value="1"/>
</dbReference>
<name>X1AX46_9ZZZZ</name>
<dbReference type="PANTHER" id="PTHR30290">
    <property type="entry name" value="PERIPLASMIC BINDING COMPONENT OF ABC TRANSPORTER"/>
    <property type="match status" value="1"/>
</dbReference>
<keyword evidence="2" id="KW-0732">Signal</keyword>
<dbReference type="InterPro" id="IPR023765">
    <property type="entry name" value="SBP_5_CS"/>
</dbReference>
<dbReference type="Gene3D" id="3.90.76.10">
    <property type="entry name" value="Dipeptide-binding Protein, Domain 1"/>
    <property type="match status" value="1"/>
</dbReference>
<dbReference type="Gene3D" id="3.40.190.10">
    <property type="entry name" value="Periplasmic binding protein-like II"/>
    <property type="match status" value="1"/>
</dbReference>
<dbReference type="SUPFAM" id="SSF53850">
    <property type="entry name" value="Periplasmic binding protein-like II"/>
    <property type="match status" value="1"/>
</dbReference>
<evidence type="ECO:0000256" key="1">
    <source>
        <dbReference type="ARBA" id="ARBA00005695"/>
    </source>
</evidence>
<organism evidence="4">
    <name type="scientific">marine sediment metagenome</name>
    <dbReference type="NCBI Taxonomy" id="412755"/>
    <lineage>
        <taxon>unclassified sequences</taxon>
        <taxon>metagenomes</taxon>
        <taxon>ecological metagenomes</taxon>
    </lineage>
</organism>
<dbReference type="GO" id="GO:0015833">
    <property type="term" value="P:peptide transport"/>
    <property type="evidence" value="ECO:0007669"/>
    <property type="project" value="TreeGrafter"/>
</dbReference>
<accession>X1AX46</accession>
<evidence type="ECO:0000259" key="3">
    <source>
        <dbReference type="Pfam" id="PF00496"/>
    </source>
</evidence>
<gene>
    <name evidence="4" type="ORF">S01H4_06211</name>
</gene>
<dbReference type="Pfam" id="PF00496">
    <property type="entry name" value="SBP_bac_5"/>
    <property type="match status" value="1"/>
</dbReference>